<dbReference type="InterPro" id="IPR010802">
    <property type="entry name" value="DUF1400"/>
</dbReference>
<feature type="domain" description="Serine aminopeptidase S33" evidence="5">
    <location>
        <begin position="216"/>
        <end position="323"/>
    </location>
</feature>
<comment type="caution">
    <text evidence="6">The sequence shown here is derived from an EMBL/GenBank/DDBJ whole genome shotgun (WGS) entry which is preliminary data.</text>
</comment>
<dbReference type="EMBL" id="JADEXP010000024">
    <property type="protein sequence ID" value="MBE9065966.1"/>
    <property type="molecule type" value="Genomic_DNA"/>
</dbReference>
<evidence type="ECO:0000259" key="5">
    <source>
        <dbReference type="Pfam" id="PF12146"/>
    </source>
</evidence>
<dbReference type="RefSeq" id="WP_193991369.1">
    <property type="nucleotide sequence ID" value="NZ_JADEXP010000024.1"/>
</dbReference>
<sequence>MGTSVLAAEDVTLSYGVLELSVPVSSLEAYAYENQIDDELGVYLKFLSEQDQADFREILTTPLDVTSVTLSQVLYDPLGELWLQRLGNVIQTESWQNGARGLRGSLILAADDAEGLTLLNVMRRFPTPTLRINSVEILDVINTVVELLEETEGAIATLHTQANTKIAAAEPIDFTQRPDLTQPGALTWQMQTLALQDTRRNRQLPVDLYVPDSNAPAPLVVISHGFAASRTNFVDMAQHLASHGIAVAAIEHPGSNFRQVENLLEGNVSAAMAPNEFVDRPQDISYLLDAIASQGALANRIDLNKVGVMGHSFGGYTALALAGAQINVEQLQTRCTDELTEVDSVNVSLPLQCLALQSQFEQPIHDERIKAALVFNPITSLVFGAEGLSQLKTPILMVSGSADPVAPALTEQIRPFTWLTSSDKYLALMQGGSHNYTQSNVLLPEELSGSDPGLAREYLKGLSLAFMQTHVVGQRDYRQFLQTGYGQYLSQESLPLTLVEDLALVEPDS</sequence>
<evidence type="ECO:0000256" key="3">
    <source>
        <dbReference type="ARBA" id="ARBA00023098"/>
    </source>
</evidence>
<proteinExistence type="predicted"/>
<evidence type="ECO:0000313" key="7">
    <source>
        <dbReference type="Proteomes" id="UP000615026"/>
    </source>
</evidence>
<organism evidence="6 7">
    <name type="scientific">Leptolyngbya cf. ectocarpi LEGE 11479</name>
    <dbReference type="NCBI Taxonomy" id="1828722"/>
    <lineage>
        <taxon>Bacteria</taxon>
        <taxon>Bacillati</taxon>
        <taxon>Cyanobacteriota</taxon>
        <taxon>Cyanophyceae</taxon>
        <taxon>Leptolyngbyales</taxon>
        <taxon>Leptolyngbyaceae</taxon>
        <taxon>Leptolyngbya group</taxon>
        <taxon>Leptolyngbya</taxon>
    </lineage>
</organism>
<keyword evidence="3" id="KW-0443">Lipid metabolism</keyword>
<dbReference type="GO" id="GO:0003847">
    <property type="term" value="F:1-alkyl-2-acetylglycerophosphocholine esterase activity"/>
    <property type="evidence" value="ECO:0007669"/>
    <property type="project" value="TreeGrafter"/>
</dbReference>
<dbReference type="AlphaFoldDB" id="A0A928ZSX4"/>
<keyword evidence="7" id="KW-1185">Reference proteome</keyword>
<evidence type="ECO:0000259" key="4">
    <source>
        <dbReference type="Pfam" id="PF07176"/>
    </source>
</evidence>
<dbReference type="InterPro" id="IPR022742">
    <property type="entry name" value="Hydrolase_4"/>
</dbReference>
<name>A0A928ZSX4_LEPEC</name>
<evidence type="ECO:0000256" key="1">
    <source>
        <dbReference type="ARBA" id="ARBA00022801"/>
    </source>
</evidence>
<dbReference type="PANTHER" id="PTHR10272:SF13">
    <property type="entry name" value="POLY(ETHYLENE TEREPHTHALATE) HYDROLASE"/>
    <property type="match status" value="1"/>
</dbReference>
<keyword evidence="1 6" id="KW-0378">Hydrolase</keyword>
<dbReference type="Pfam" id="PF12146">
    <property type="entry name" value="Hydrolase_4"/>
    <property type="match status" value="1"/>
</dbReference>
<feature type="domain" description="DUF1400" evidence="4">
    <location>
        <begin position="7"/>
        <end position="133"/>
    </location>
</feature>
<dbReference type="Gene3D" id="3.40.50.1820">
    <property type="entry name" value="alpha/beta hydrolase"/>
    <property type="match status" value="1"/>
</dbReference>
<evidence type="ECO:0000313" key="6">
    <source>
        <dbReference type="EMBL" id="MBE9065966.1"/>
    </source>
</evidence>
<reference evidence="6" key="1">
    <citation type="submission" date="2020-10" db="EMBL/GenBank/DDBJ databases">
        <authorList>
            <person name="Castelo-Branco R."/>
            <person name="Eusebio N."/>
            <person name="Adriana R."/>
            <person name="Vieira A."/>
            <person name="Brugerolle De Fraissinette N."/>
            <person name="Rezende De Castro R."/>
            <person name="Schneider M.P."/>
            <person name="Vasconcelos V."/>
            <person name="Leao P.N."/>
        </authorList>
    </citation>
    <scope>NUCLEOTIDE SEQUENCE</scope>
    <source>
        <strain evidence="6">LEGE 11479</strain>
    </source>
</reference>
<dbReference type="Pfam" id="PF07176">
    <property type="entry name" value="DUF1400"/>
    <property type="match status" value="1"/>
</dbReference>
<dbReference type="PANTHER" id="PTHR10272">
    <property type="entry name" value="PLATELET-ACTIVATING FACTOR ACETYLHYDROLASE"/>
    <property type="match status" value="1"/>
</dbReference>
<protein>
    <submittedName>
        <fullName evidence="6">Alpha/beta hydrolase</fullName>
    </submittedName>
</protein>
<dbReference type="InterPro" id="IPR029058">
    <property type="entry name" value="AB_hydrolase_fold"/>
</dbReference>
<gene>
    <name evidence="6" type="ORF">IQ260_04800</name>
</gene>
<dbReference type="GO" id="GO:0016042">
    <property type="term" value="P:lipid catabolic process"/>
    <property type="evidence" value="ECO:0007669"/>
    <property type="project" value="UniProtKB-KW"/>
</dbReference>
<evidence type="ECO:0000256" key="2">
    <source>
        <dbReference type="ARBA" id="ARBA00022963"/>
    </source>
</evidence>
<keyword evidence="2" id="KW-0442">Lipid degradation</keyword>
<accession>A0A928ZSX4</accession>
<dbReference type="Proteomes" id="UP000615026">
    <property type="component" value="Unassembled WGS sequence"/>
</dbReference>
<dbReference type="SUPFAM" id="SSF53474">
    <property type="entry name" value="alpha/beta-Hydrolases"/>
    <property type="match status" value="1"/>
</dbReference>